<dbReference type="Proteomes" id="UP000245119">
    <property type="component" value="Linkage Group LG3"/>
</dbReference>
<dbReference type="Pfam" id="PF15280">
    <property type="entry name" value="BORA_N"/>
    <property type="match status" value="1"/>
</dbReference>
<keyword evidence="3" id="KW-0132">Cell division</keyword>
<protein>
    <recommendedName>
        <fullName evidence="2">Protein aurora borealis</fullName>
    </recommendedName>
</protein>
<feature type="compositionally biased region" description="Polar residues" evidence="6">
    <location>
        <begin position="407"/>
        <end position="416"/>
    </location>
</feature>
<gene>
    <name evidence="7" type="ORF">C0Q70_04978</name>
</gene>
<feature type="compositionally biased region" description="Polar residues" evidence="6">
    <location>
        <begin position="889"/>
        <end position="904"/>
    </location>
</feature>
<feature type="region of interest" description="Disordered" evidence="6">
    <location>
        <begin position="393"/>
        <end position="416"/>
    </location>
</feature>
<feature type="region of interest" description="Disordered" evidence="6">
    <location>
        <begin position="889"/>
        <end position="908"/>
    </location>
</feature>
<keyword evidence="8" id="KW-1185">Reference proteome</keyword>
<reference evidence="7 8" key="1">
    <citation type="submission" date="2018-04" db="EMBL/GenBank/DDBJ databases">
        <title>The genome of golden apple snail Pomacea canaliculata provides insight into stress tolerance and invasive adaptation.</title>
        <authorList>
            <person name="Liu C."/>
            <person name="Liu B."/>
            <person name="Ren Y."/>
            <person name="Zhang Y."/>
            <person name="Wang H."/>
            <person name="Li S."/>
            <person name="Jiang F."/>
            <person name="Yin L."/>
            <person name="Zhang G."/>
            <person name="Qian W."/>
            <person name="Fan W."/>
        </authorList>
    </citation>
    <scope>NUCLEOTIDE SEQUENCE [LARGE SCALE GENOMIC DNA]</scope>
    <source>
        <strain evidence="7">SZHN2017</strain>
        <tissue evidence="7">Muscle</tissue>
    </source>
</reference>
<dbReference type="AlphaFoldDB" id="A0A2T7PJX6"/>
<feature type="region of interest" description="Disordered" evidence="6">
    <location>
        <begin position="329"/>
        <end position="349"/>
    </location>
</feature>
<dbReference type="PRINTS" id="PR02038">
    <property type="entry name" value="AURORABORA"/>
</dbReference>
<accession>A0A2T7PJX6</accession>
<dbReference type="EMBL" id="PZQS01000003">
    <property type="protein sequence ID" value="PVD33718.1"/>
    <property type="molecule type" value="Genomic_DNA"/>
</dbReference>
<feature type="region of interest" description="Disordered" evidence="6">
    <location>
        <begin position="559"/>
        <end position="587"/>
    </location>
</feature>
<feature type="compositionally biased region" description="Polar residues" evidence="6">
    <location>
        <begin position="653"/>
        <end position="674"/>
    </location>
</feature>
<feature type="compositionally biased region" description="Polar residues" evidence="6">
    <location>
        <begin position="518"/>
        <end position="531"/>
    </location>
</feature>
<keyword evidence="4" id="KW-0498">Mitosis</keyword>
<feature type="region of interest" description="Disordered" evidence="6">
    <location>
        <begin position="160"/>
        <end position="197"/>
    </location>
</feature>
<dbReference type="GO" id="GO:0005737">
    <property type="term" value="C:cytoplasm"/>
    <property type="evidence" value="ECO:0007669"/>
    <property type="project" value="TreeGrafter"/>
</dbReference>
<dbReference type="GO" id="GO:0019901">
    <property type="term" value="F:protein kinase binding"/>
    <property type="evidence" value="ECO:0007669"/>
    <property type="project" value="TreeGrafter"/>
</dbReference>
<evidence type="ECO:0000256" key="6">
    <source>
        <dbReference type="SAM" id="MobiDB-lite"/>
    </source>
</evidence>
<feature type="compositionally biased region" description="Low complexity" evidence="6">
    <location>
        <begin position="177"/>
        <end position="187"/>
    </location>
</feature>
<sequence length="957" mass="104849">MSLKDVCLDSVFDPSPFPHGDAKQQQLAGRKMPASPDDVHPLPLNVHAQSHSAEGIRTLSRLGIKEGAYHPSPRQVPHGLLNCGSSLRSDAYLRQALTSPYTRRTKDTLFSSSKDGTNNMMAASPYVANVRTTDFLKKDDGTSHVKYGETSRHEIFKTPIRREETIQQKYRPNHEMSPPSSVSSDSSSRSRHYSHNPFEIGSDRLHFPMFSPGLLHTVSTPSSTEGGSFRWNIEHLAELRPVHIDEKDIKRQLARYSPDSELEERAQKAIDYYFTNHMVVPSPWAEPPPPHVLPATPVYASEYLISTPDEICGASKKILGETKRLKSNHATGDHMTYQEQEKSNSDGMSTSSLRRKLFFNADTSSVLSPVRAGVESPDHLAAALRSPSPHNLLEKGTPEWEPASPVHTPSVQFSSSPIRGLFGDDRACRMTSFSESRNLASPELSPIPLKKSVESDNTGHSDDEVFGRSVKQCLPLEHCAGCSPKPSLQSPDMSPIAFSRTDGSTLLKTRSVAGDGSLSSSAKTLQCSPKHSPTVPQPFSDYIKNSTAQRIKVSMEADTFPGGAQRDQGHSMKEMSVTDAGDLDGASSVDMFQHRSTSSNVDAGYHTASGSGSLQLTQQETGLQASSAGNCFSDASNLFASLESKLQYRDSKSGVQSLNTSSTGDGLTQDSGVSSAAGLEGGGLYTNLTSQFMSIPLRSETSVDGCELDVSMRSVGNGRPPHFEFEGLRDEQRDFRNVKWDTDIFKGSDCEEEPTAEGRIKRQNIGVNHSEEKVRRQDDIRSVTGDKGLHDKHVRFLEQVADTLQKKVPEYQDSFLVAKSGNHNSSQGLTDSTTRHNNIEDFFGRDSDDNVLDRARKYLALNSGFSAESKGSDFPEGSSYEKEVITKSVSTVQTPTRPLESSSTPRKRMMGDLARDLLSPGVGEQGSPTLASQVAMEIIRRAEEELKQCRNICLPDS</sequence>
<evidence type="ECO:0000256" key="2">
    <source>
        <dbReference type="ARBA" id="ARBA00020055"/>
    </source>
</evidence>
<feature type="region of interest" description="Disordered" evidence="6">
    <location>
        <begin position="433"/>
        <end position="462"/>
    </location>
</feature>
<comment type="caution">
    <text evidence="7">The sequence shown here is derived from an EMBL/GenBank/DDBJ whole genome shotgun (WGS) entry which is preliminary data.</text>
</comment>
<name>A0A2T7PJX6_POMCA</name>
<evidence type="ECO:0000256" key="3">
    <source>
        <dbReference type="ARBA" id="ARBA00022618"/>
    </source>
</evidence>
<evidence type="ECO:0000256" key="5">
    <source>
        <dbReference type="ARBA" id="ARBA00023306"/>
    </source>
</evidence>
<dbReference type="PANTHER" id="PTHR14728">
    <property type="entry name" value="PROTEIN AURORA BOREALIS"/>
    <property type="match status" value="1"/>
</dbReference>
<dbReference type="GO" id="GO:0060236">
    <property type="term" value="P:regulation of mitotic spindle organization"/>
    <property type="evidence" value="ECO:0007669"/>
    <property type="project" value="TreeGrafter"/>
</dbReference>
<proteinExistence type="inferred from homology"/>
<dbReference type="GO" id="GO:0007088">
    <property type="term" value="P:regulation of mitotic nuclear division"/>
    <property type="evidence" value="ECO:0007669"/>
    <property type="project" value="TreeGrafter"/>
</dbReference>
<feature type="region of interest" description="Disordered" evidence="6">
    <location>
        <begin position="518"/>
        <end position="541"/>
    </location>
</feature>
<dbReference type="STRING" id="400727.A0A2T7PJX6"/>
<organism evidence="7 8">
    <name type="scientific">Pomacea canaliculata</name>
    <name type="common">Golden apple snail</name>
    <dbReference type="NCBI Taxonomy" id="400727"/>
    <lineage>
        <taxon>Eukaryota</taxon>
        <taxon>Metazoa</taxon>
        <taxon>Spiralia</taxon>
        <taxon>Lophotrochozoa</taxon>
        <taxon>Mollusca</taxon>
        <taxon>Gastropoda</taxon>
        <taxon>Caenogastropoda</taxon>
        <taxon>Architaenioglossa</taxon>
        <taxon>Ampullarioidea</taxon>
        <taxon>Ampullariidae</taxon>
        <taxon>Pomacea</taxon>
    </lineage>
</organism>
<dbReference type="GO" id="GO:0051301">
    <property type="term" value="P:cell division"/>
    <property type="evidence" value="ECO:0007669"/>
    <property type="project" value="UniProtKB-KW"/>
</dbReference>
<dbReference type="PANTHER" id="PTHR14728:SF2">
    <property type="entry name" value="PROTEIN AURORA BOREALIS"/>
    <property type="match status" value="1"/>
</dbReference>
<evidence type="ECO:0000256" key="4">
    <source>
        <dbReference type="ARBA" id="ARBA00022776"/>
    </source>
</evidence>
<evidence type="ECO:0000313" key="8">
    <source>
        <dbReference type="Proteomes" id="UP000245119"/>
    </source>
</evidence>
<evidence type="ECO:0000256" key="1">
    <source>
        <dbReference type="ARBA" id="ARBA00010963"/>
    </source>
</evidence>
<evidence type="ECO:0000313" key="7">
    <source>
        <dbReference type="EMBL" id="PVD33718.1"/>
    </source>
</evidence>
<comment type="similarity">
    <text evidence="1">Belongs to the BORA family.</text>
</comment>
<dbReference type="GO" id="GO:0005634">
    <property type="term" value="C:nucleus"/>
    <property type="evidence" value="ECO:0007669"/>
    <property type="project" value="TreeGrafter"/>
</dbReference>
<dbReference type="OrthoDB" id="10020858at2759"/>
<feature type="compositionally biased region" description="Basic and acidic residues" evidence="6">
    <location>
        <begin position="451"/>
        <end position="462"/>
    </location>
</feature>
<keyword evidence="5" id="KW-0131">Cell cycle</keyword>
<dbReference type="InterPro" id="IPR023252">
    <property type="entry name" value="Aurora_borealis_protein"/>
</dbReference>
<feature type="region of interest" description="Disordered" evidence="6">
    <location>
        <begin position="1"/>
        <end position="43"/>
    </location>
</feature>
<feature type="region of interest" description="Disordered" evidence="6">
    <location>
        <begin position="650"/>
        <end position="674"/>
    </location>
</feature>